<keyword evidence="2" id="KW-1185">Reference proteome</keyword>
<dbReference type="GeneID" id="24440953"/>
<dbReference type="EMBL" id="GG662682">
    <property type="protein sequence ID" value="EWS74136.1"/>
    <property type="molecule type" value="Genomic_DNA"/>
</dbReference>
<gene>
    <name evidence="1" type="ORF">TTHERM_000860411</name>
</gene>
<proteinExistence type="predicted"/>
<dbReference type="InParanoid" id="W7XHX1"/>
<protein>
    <submittedName>
        <fullName evidence="1">Uncharacterized protein</fullName>
    </submittedName>
</protein>
<reference evidence="2" key="1">
    <citation type="journal article" date="2006" name="PLoS Biol.">
        <title>Macronuclear genome sequence of the ciliate Tetrahymena thermophila, a model eukaryote.</title>
        <authorList>
            <person name="Eisen J.A."/>
            <person name="Coyne R.S."/>
            <person name="Wu M."/>
            <person name="Wu D."/>
            <person name="Thiagarajan M."/>
            <person name="Wortman J.R."/>
            <person name="Badger J.H."/>
            <person name="Ren Q."/>
            <person name="Amedeo P."/>
            <person name="Jones K.M."/>
            <person name="Tallon L.J."/>
            <person name="Delcher A.L."/>
            <person name="Salzberg S.L."/>
            <person name="Silva J.C."/>
            <person name="Haas B.J."/>
            <person name="Majoros W.H."/>
            <person name="Farzad M."/>
            <person name="Carlton J.M."/>
            <person name="Smith R.K. Jr."/>
            <person name="Garg J."/>
            <person name="Pearlman R.E."/>
            <person name="Karrer K.M."/>
            <person name="Sun L."/>
            <person name="Manning G."/>
            <person name="Elde N.C."/>
            <person name="Turkewitz A.P."/>
            <person name="Asai D.J."/>
            <person name="Wilkes D.E."/>
            <person name="Wang Y."/>
            <person name="Cai H."/>
            <person name="Collins K."/>
            <person name="Stewart B.A."/>
            <person name="Lee S.R."/>
            <person name="Wilamowska K."/>
            <person name="Weinberg Z."/>
            <person name="Ruzzo W.L."/>
            <person name="Wloga D."/>
            <person name="Gaertig J."/>
            <person name="Frankel J."/>
            <person name="Tsao C.-C."/>
            <person name="Gorovsky M.A."/>
            <person name="Keeling P.J."/>
            <person name="Waller R.F."/>
            <person name="Patron N.J."/>
            <person name="Cherry J.M."/>
            <person name="Stover N.A."/>
            <person name="Krieger C.J."/>
            <person name="del Toro C."/>
            <person name="Ryder H.F."/>
            <person name="Williamson S.C."/>
            <person name="Barbeau R.A."/>
            <person name="Hamilton E.P."/>
            <person name="Orias E."/>
        </authorList>
    </citation>
    <scope>NUCLEOTIDE SEQUENCE [LARGE SCALE GENOMIC DNA]</scope>
    <source>
        <strain evidence="2">SB210</strain>
    </source>
</reference>
<dbReference type="RefSeq" id="XP_012653321.1">
    <property type="nucleotide sequence ID" value="XM_012797867.1"/>
</dbReference>
<evidence type="ECO:0000313" key="1">
    <source>
        <dbReference type="EMBL" id="EWS74136.1"/>
    </source>
</evidence>
<accession>W7XHX1</accession>
<organism evidence="1 2">
    <name type="scientific">Tetrahymena thermophila (strain SB210)</name>
    <dbReference type="NCBI Taxonomy" id="312017"/>
    <lineage>
        <taxon>Eukaryota</taxon>
        <taxon>Sar</taxon>
        <taxon>Alveolata</taxon>
        <taxon>Ciliophora</taxon>
        <taxon>Intramacronucleata</taxon>
        <taxon>Oligohymenophorea</taxon>
        <taxon>Hymenostomatida</taxon>
        <taxon>Tetrahymenina</taxon>
        <taxon>Tetrahymenidae</taxon>
        <taxon>Tetrahymena</taxon>
    </lineage>
</organism>
<evidence type="ECO:0000313" key="2">
    <source>
        <dbReference type="Proteomes" id="UP000009168"/>
    </source>
</evidence>
<dbReference type="AlphaFoldDB" id="W7XHX1"/>
<dbReference type="KEGG" id="tet:TTHERM_000860411"/>
<dbReference type="OrthoDB" id="293266at2759"/>
<dbReference type="Proteomes" id="UP000009168">
    <property type="component" value="Unassembled WGS sequence"/>
</dbReference>
<name>W7XHX1_TETTS</name>
<sequence>MKKESNFRSQSFINDGDIDITLNSYLVAFNFDYGEKLTFKLLIRKTKYTWFTMLTFTSKNQKSVHHQTTCF</sequence>